<dbReference type="OrthoDB" id="408702at2759"/>
<protein>
    <submittedName>
        <fullName evidence="11">Uncharacterized protein LOC111108111</fullName>
    </submittedName>
</protein>
<dbReference type="GO" id="GO:0003677">
    <property type="term" value="F:DNA binding"/>
    <property type="evidence" value="ECO:0007669"/>
    <property type="project" value="UniProtKB-KW"/>
</dbReference>
<evidence type="ECO:0000256" key="2">
    <source>
        <dbReference type="ARBA" id="ARBA00007889"/>
    </source>
</evidence>
<evidence type="ECO:0000256" key="3">
    <source>
        <dbReference type="ARBA" id="ARBA00022763"/>
    </source>
</evidence>
<accession>A0A8B8B8A9</accession>
<dbReference type="GO" id="GO:0000703">
    <property type="term" value="F:oxidized pyrimidine nucleobase lesion DNA N-glycosylase activity"/>
    <property type="evidence" value="ECO:0007669"/>
    <property type="project" value="TreeGrafter"/>
</dbReference>
<feature type="compositionally biased region" description="Polar residues" evidence="8">
    <location>
        <begin position="580"/>
        <end position="598"/>
    </location>
</feature>
<reference evidence="11" key="1">
    <citation type="submission" date="2025-08" db="UniProtKB">
        <authorList>
            <consortium name="RefSeq"/>
        </authorList>
    </citation>
    <scope>IDENTIFICATION</scope>
    <source>
        <tissue evidence="11">Whole sample</tissue>
    </source>
</reference>
<keyword evidence="6" id="KW-0234">DNA repair</keyword>
<dbReference type="KEGG" id="cvn:111108111"/>
<dbReference type="Gene3D" id="3.40.470.10">
    <property type="entry name" value="Uracil-DNA glycosylase-like domain"/>
    <property type="match status" value="1"/>
</dbReference>
<gene>
    <name evidence="11" type="primary">LOC111108111</name>
</gene>
<evidence type="ECO:0000256" key="4">
    <source>
        <dbReference type="ARBA" id="ARBA00022801"/>
    </source>
</evidence>
<keyword evidence="3" id="KW-0227">DNA damage</keyword>
<dbReference type="Pfam" id="PF03167">
    <property type="entry name" value="UDG"/>
    <property type="match status" value="1"/>
</dbReference>
<dbReference type="AlphaFoldDB" id="A0A8B8B8A9"/>
<evidence type="ECO:0000313" key="11">
    <source>
        <dbReference type="RefSeq" id="XP_022299388.1"/>
    </source>
</evidence>
<dbReference type="GO" id="GO:0006284">
    <property type="term" value="P:base-excision repair"/>
    <property type="evidence" value="ECO:0007669"/>
    <property type="project" value="InterPro"/>
</dbReference>
<name>A0A8B8B8A9_CRAVI</name>
<dbReference type="InterPro" id="IPR005122">
    <property type="entry name" value="Uracil-DNA_glycosylase-like"/>
</dbReference>
<evidence type="ECO:0000256" key="6">
    <source>
        <dbReference type="ARBA" id="ARBA00023204"/>
    </source>
</evidence>
<feature type="compositionally biased region" description="Polar residues" evidence="8">
    <location>
        <begin position="616"/>
        <end position="635"/>
    </location>
</feature>
<feature type="region of interest" description="Disordered" evidence="8">
    <location>
        <begin position="574"/>
        <end position="598"/>
    </location>
</feature>
<dbReference type="CDD" id="cd19374">
    <property type="entry name" value="UDG-F3_SMUG1-like"/>
    <property type="match status" value="1"/>
</dbReference>
<evidence type="ECO:0000256" key="8">
    <source>
        <dbReference type="SAM" id="MobiDB-lite"/>
    </source>
</evidence>
<feature type="compositionally biased region" description="Polar residues" evidence="8">
    <location>
        <begin position="496"/>
        <end position="506"/>
    </location>
</feature>
<sequence>MENRDYLYPTYADGIPHPSQFQQNENNIVKPEYQGSWEPSSHFAPEAYYAGQSQYSAPGYGNLPNSYCVYPPNYPQPAPEYPEYHSASVGSYPHGYGVNNGVPFPGSVPLNHMSNSYSVNQFPSHYFPSAEFNHPSQVHSNHPSQVFNNHAYLSQPREEGSNFGKFKPSNKPFLAKPYTKSNQQEPSLPPDPFYGNWSALVTPDDADEDAEKEKVVPQTILNFERDDTLSEVGNAFLRTQRVLCENLQGLTFNEPVAHVYSPAVYAFQTYKEFIRKFCKTEKKVLFVGINPGPWGMVQSGVPFGERAFVRDWLEIEGKILKPAWEHPKRPILGLECTRSEVSGKKLWTLIKSLSGQPDNFFQHCFLHNICPLSFLSKTGSNITPPDILPAEKRNQLNQICDASLTEVIRILRVEIVVAIGRYVETRVKNIIKNGNLPEFRVECLAHPSPLNRKAGNRWAEIAEEQLREFGVLSYIKSDHARAEIKPDFSESEASEQDSFTDGSFGQHSLGIKSPMEKEQPSDARNPFLDPPFVKQEPVFDINCTNQGPSQEIPFMKQEPVFDAPCPKDYSSSDTPIIVQNPFSDSSSSFVQQEPSTKTAFVEPPGLYAERKPMEPSLTSNLDLNNVVPNTADQPY</sequence>
<dbReference type="InterPro" id="IPR039134">
    <property type="entry name" value="SMUG1"/>
</dbReference>
<dbReference type="GO" id="GO:0017065">
    <property type="term" value="F:single-strand selective uracil DNA N-glycosylase activity"/>
    <property type="evidence" value="ECO:0007669"/>
    <property type="project" value="InterPro"/>
</dbReference>
<proteinExistence type="inferred from homology"/>
<dbReference type="GeneID" id="111108111"/>
<keyword evidence="10" id="KW-1185">Reference proteome</keyword>
<evidence type="ECO:0000313" key="10">
    <source>
        <dbReference type="Proteomes" id="UP000694844"/>
    </source>
</evidence>
<evidence type="ECO:0000256" key="5">
    <source>
        <dbReference type="ARBA" id="ARBA00023125"/>
    </source>
</evidence>
<dbReference type="PANTHER" id="PTHR13235">
    <property type="entry name" value="SINGLE-STRAND SELECTIVE MONOFUNCTIONAL URACIL DNA GLYCOSYLASE"/>
    <property type="match status" value="1"/>
</dbReference>
<dbReference type="RefSeq" id="XP_022299388.1">
    <property type="nucleotide sequence ID" value="XM_022443680.1"/>
</dbReference>
<evidence type="ECO:0000256" key="7">
    <source>
        <dbReference type="ARBA" id="ARBA00023242"/>
    </source>
</evidence>
<organism evidence="10 11">
    <name type="scientific">Crassostrea virginica</name>
    <name type="common">Eastern oyster</name>
    <dbReference type="NCBI Taxonomy" id="6565"/>
    <lineage>
        <taxon>Eukaryota</taxon>
        <taxon>Metazoa</taxon>
        <taxon>Spiralia</taxon>
        <taxon>Lophotrochozoa</taxon>
        <taxon>Mollusca</taxon>
        <taxon>Bivalvia</taxon>
        <taxon>Autobranchia</taxon>
        <taxon>Pteriomorphia</taxon>
        <taxon>Ostreida</taxon>
        <taxon>Ostreoidea</taxon>
        <taxon>Ostreidae</taxon>
        <taxon>Crassostrea</taxon>
    </lineage>
</organism>
<comment type="subcellular location">
    <subcellularLocation>
        <location evidence="1">Nucleus</location>
    </subcellularLocation>
</comment>
<keyword evidence="7" id="KW-0539">Nucleus</keyword>
<evidence type="ECO:0000259" key="9">
    <source>
        <dbReference type="Pfam" id="PF03167"/>
    </source>
</evidence>
<comment type="similarity">
    <text evidence="2">Belongs to the uracil-DNA glycosylase (UDG) superfamily. SMUG1 family.</text>
</comment>
<dbReference type="InterPro" id="IPR036895">
    <property type="entry name" value="Uracil-DNA_glycosylase-like_sf"/>
</dbReference>
<dbReference type="GO" id="GO:0005634">
    <property type="term" value="C:nucleus"/>
    <property type="evidence" value="ECO:0007669"/>
    <property type="project" value="UniProtKB-SubCell"/>
</dbReference>
<feature type="region of interest" description="Disordered" evidence="8">
    <location>
        <begin position="611"/>
        <end position="635"/>
    </location>
</feature>
<dbReference type="PANTHER" id="PTHR13235:SF2">
    <property type="entry name" value="SINGLE-STRAND SELECTIVE MONOFUNCTIONAL URACIL DNA GLYCOSYLASE"/>
    <property type="match status" value="1"/>
</dbReference>
<keyword evidence="5" id="KW-0238">DNA-binding</keyword>
<dbReference type="FunFam" id="3.40.470.10:FF:000005">
    <property type="entry name" value="Single-strand selective monofunctional uracil DNA glycosylase"/>
    <property type="match status" value="1"/>
</dbReference>
<keyword evidence="4" id="KW-0378">Hydrolase</keyword>
<dbReference type="SUPFAM" id="SSF52141">
    <property type="entry name" value="Uracil-DNA glycosylase-like"/>
    <property type="match status" value="1"/>
</dbReference>
<feature type="domain" description="Uracil-DNA glycosylase-like" evidence="9">
    <location>
        <begin position="277"/>
        <end position="456"/>
    </location>
</feature>
<dbReference type="Proteomes" id="UP000694844">
    <property type="component" value="Chromosome 8"/>
</dbReference>
<evidence type="ECO:0000256" key="1">
    <source>
        <dbReference type="ARBA" id="ARBA00004123"/>
    </source>
</evidence>
<feature type="region of interest" description="Disordered" evidence="8">
    <location>
        <begin position="486"/>
        <end position="524"/>
    </location>
</feature>